<dbReference type="InterPro" id="IPR015424">
    <property type="entry name" value="PyrdxlP-dep_Trfase"/>
</dbReference>
<feature type="domain" description="Aminotransferase class I/classII large" evidence="8">
    <location>
        <begin position="31"/>
        <end position="376"/>
    </location>
</feature>
<dbReference type="AlphaFoldDB" id="A0A7J3UXV3"/>
<name>A0A7J3UXV3_9CREN</name>
<evidence type="ECO:0000256" key="5">
    <source>
        <dbReference type="ARBA" id="ARBA00022679"/>
    </source>
</evidence>
<dbReference type="InterPro" id="IPR004839">
    <property type="entry name" value="Aminotransferase_I/II_large"/>
</dbReference>
<comment type="caution">
    <text evidence="9">The sequence shown here is derived from an EMBL/GenBank/DDBJ whole genome shotgun (WGS) entry which is preliminary data.</text>
</comment>
<evidence type="ECO:0000256" key="3">
    <source>
        <dbReference type="ARBA" id="ARBA00011738"/>
    </source>
</evidence>
<dbReference type="Gene3D" id="3.90.1150.10">
    <property type="entry name" value="Aspartate Aminotransferase, domain 1"/>
    <property type="match status" value="1"/>
</dbReference>
<accession>A0A7J3UXV3</accession>
<keyword evidence="5 7" id="KW-0808">Transferase</keyword>
<keyword evidence="4 7" id="KW-0032">Aminotransferase</keyword>
<dbReference type="PROSITE" id="PS00105">
    <property type="entry name" value="AA_TRANSFER_CLASS_1"/>
    <property type="match status" value="1"/>
</dbReference>
<dbReference type="PANTHER" id="PTHR46383:SF1">
    <property type="entry name" value="ASPARTATE AMINOTRANSFERASE"/>
    <property type="match status" value="1"/>
</dbReference>
<organism evidence="9">
    <name type="scientific">Candidatus Methanosuratincola petrocarbonis</name>
    <name type="common">ex Vanwonterghem et al. 2016</name>
    <dbReference type="NCBI Taxonomy" id="1867261"/>
    <lineage>
        <taxon>Archaea</taxon>
        <taxon>Thermoproteota</taxon>
        <taxon>Methanosuratincolia</taxon>
        <taxon>Candidatus Methanomethylicales</taxon>
        <taxon>Candidatus Methanomethylicaceae</taxon>
        <taxon>Candidatus Methanosuratincola (ex Vanwonterghem et al. 2016)</taxon>
    </lineage>
</organism>
<sequence>MSLSGRMLNLKESGTLKILDKVKSFQSKGIDVIQLDVGEPDFGTPRNIVEAAHRAMLEGFTHYTPSAGIPELRDAVAEKLRSENGLDVRRENVLITPGSKQALFYAVMALVEEGEEVIVPTPAWPSYVEMVTVAGGTVREIPAKDGFSPDIEGIKSAVNERTKLMILNSPNNPTGYVYTKEELGALAEIASDSRIYVLSDEIYEKMLYEGEFRSFGSFPGVDDLVITVNGFSKTYAMTGWRIGYAAGPRDVIAAMNKLQQHSASCPASFVQKAALAALSPETPVRPMIEEFRRRRDFLCSELNRMGAFKVLPPKGAFYLFPDISGTGIESVELCNLLLEEGHVSTTPGEAFGGFSGHIRLSYANSMERLRAAADRIRGVLEKHGLA</sequence>
<dbReference type="GO" id="GO:0008483">
    <property type="term" value="F:transaminase activity"/>
    <property type="evidence" value="ECO:0007669"/>
    <property type="project" value="UniProtKB-KW"/>
</dbReference>
<dbReference type="EMBL" id="DRVT01000010">
    <property type="protein sequence ID" value="HHI48696.1"/>
    <property type="molecule type" value="Genomic_DNA"/>
</dbReference>
<keyword evidence="6" id="KW-0663">Pyridoxal phosphate</keyword>
<evidence type="ECO:0000256" key="1">
    <source>
        <dbReference type="ARBA" id="ARBA00001933"/>
    </source>
</evidence>
<evidence type="ECO:0000256" key="6">
    <source>
        <dbReference type="ARBA" id="ARBA00022898"/>
    </source>
</evidence>
<dbReference type="CDD" id="cd00609">
    <property type="entry name" value="AAT_like"/>
    <property type="match status" value="1"/>
</dbReference>
<comment type="similarity">
    <text evidence="2 7">Belongs to the class-I pyridoxal-phosphate-dependent aminotransferase family.</text>
</comment>
<evidence type="ECO:0000256" key="7">
    <source>
        <dbReference type="RuleBase" id="RU000481"/>
    </source>
</evidence>
<proteinExistence type="inferred from homology"/>
<dbReference type="Pfam" id="PF00155">
    <property type="entry name" value="Aminotran_1_2"/>
    <property type="match status" value="1"/>
</dbReference>
<evidence type="ECO:0000256" key="2">
    <source>
        <dbReference type="ARBA" id="ARBA00007441"/>
    </source>
</evidence>
<protein>
    <recommendedName>
        <fullName evidence="7">Aminotransferase</fullName>
        <ecNumber evidence="7">2.6.1.-</ecNumber>
    </recommendedName>
</protein>
<evidence type="ECO:0000313" key="9">
    <source>
        <dbReference type="EMBL" id="HHI48696.1"/>
    </source>
</evidence>
<dbReference type="GO" id="GO:0030170">
    <property type="term" value="F:pyridoxal phosphate binding"/>
    <property type="evidence" value="ECO:0007669"/>
    <property type="project" value="InterPro"/>
</dbReference>
<dbReference type="SUPFAM" id="SSF53383">
    <property type="entry name" value="PLP-dependent transferases"/>
    <property type="match status" value="1"/>
</dbReference>
<dbReference type="InterPro" id="IPR015421">
    <property type="entry name" value="PyrdxlP-dep_Trfase_major"/>
</dbReference>
<dbReference type="InterPro" id="IPR015422">
    <property type="entry name" value="PyrdxlP-dep_Trfase_small"/>
</dbReference>
<dbReference type="InterPro" id="IPR004838">
    <property type="entry name" value="NHTrfase_class1_PyrdxlP-BS"/>
</dbReference>
<comment type="cofactor">
    <cofactor evidence="1 7">
        <name>pyridoxal 5'-phosphate</name>
        <dbReference type="ChEBI" id="CHEBI:597326"/>
    </cofactor>
</comment>
<dbReference type="EC" id="2.6.1.-" evidence="7"/>
<evidence type="ECO:0000259" key="8">
    <source>
        <dbReference type="Pfam" id="PF00155"/>
    </source>
</evidence>
<dbReference type="PANTHER" id="PTHR46383">
    <property type="entry name" value="ASPARTATE AMINOTRANSFERASE"/>
    <property type="match status" value="1"/>
</dbReference>
<dbReference type="Gene3D" id="3.40.640.10">
    <property type="entry name" value="Type I PLP-dependent aspartate aminotransferase-like (Major domain)"/>
    <property type="match status" value="1"/>
</dbReference>
<gene>
    <name evidence="9" type="ORF">ENL91_00825</name>
</gene>
<dbReference type="InterPro" id="IPR050596">
    <property type="entry name" value="AspAT/PAT-like"/>
</dbReference>
<dbReference type="FunFam" id="3.40.640.10:FF:000033">
    <property type="entry name" value="Aspartate aminotransferase"/>
    <property type="match status" value="1"/>
</dbReference>
<reference evidence="9" key="1">
    <citation type="journal article" date="2020" name="mSystems">
        <title>Genome- and Community-Level Interaction Insights into Carbon Utilization and Element Cycling Functions of Hydrothermarchaeota in Hydrothermal Sediment.</title>
        <authorList>
            <person name="Zhou Z."/>
            <person name="Liu Y."/>
            <person name="Xu W."/>
            <person name="Pan J."/>
            <person name="Luo Z.H."/>
            <person name="Li M."/>
        </authorList>
    </citation>
    <scope>NUCLEOTIDE SEQUENCE [LARGE SCALE GENOMIC DNA]</scope>
    <source>
        <strain evidence="9">SpSt-1038</strain>
    </source>
</reference>
<dbReference type="GO" id="GO:0006520">
    <property type="term" value="P:amino acid metabolic process"/>
    <property type="evidence" value="ECO:0007669"/>
    <property type="project" value="InterPro"/>
</dbReference>
<evidence type="ECO:0000256" key="4">
    <source>
        <dbReference type="ARBA" id="ARBA00022576"/>
    </source>
</evidence>
<comment type="subunit">
    <text evidence="3">Homodimer.</text>
</comment>